<keyword evidence="3" id="KW-0238">DNA-binding</keyword>
<dbReference type="RefSeq" id="WP_165245580.1">
    <property type="nucleotide sequence ID" value="NZ_JAAKZV010000402.1"/>
</dbReference>
<organism evidence="6 7">
    <name type="scientific">Streptomyces coryli</name>
    <dbReference type="NCBI Taxonomy" id="1128680"/>
    <lineage>
        <taxon>Bacteria</taxon>
        <taxon>Bacillati</taxon>
        <taxon>Actinomycetota</taxon>
        <taxon>Actinomycetes</taxon>
        <taxon>Kitasatosporales</taxon>
        <taxon>Streptomycetaceae</taxon>
        <taxon>Streptomyces</taxon>
    </lineage>
</organism>
<dbReference type="Gene3D" id="3.40.190.10">
    <property type="entry name" value="Periplasmic binding protein-like II"/>
    <property type="match status" value="2"/>
</dbReference>
<dbReference type="GO" id="GO:0003700">
    <property type="term" value="F:DNA-binding transcription factor activity"/>
    <property type="evidence" value="ECO:0007669"/>
    <property type="project" value="InterPro"/>
</dbReference>
<evidence type="ECO:0000313" key="6">
    <source>
        <dbReference type="EMBL" id="NGN70080.1"/>
    </source>
</evidence>
<protein>
    <submittedName>
        <fullName evidence="6">LysR family transcriptional regulator</fullName>
    </submittedName>
</protein>
<dbReference type="FunFam" id="1.10.10.10:FF:000001">
    <property type="entry name" value="LysR family transcriptional regulator"/>
    <property type="match status" value="1"/>
</dbReference>
<dbReference type="Proteomes" id="UP000481583">
    <property type="component" value="Unassembled WGS sequence"/>
</dbReference>
<dbReference type="Gene3D" id="1.10.10.10">
    <property type="entry name" value="Winged helix-like DNA-binding domain superfamily/Winged helix DNA-binding domain"/>
    <property type="match status" value="1"/>
</dbReference>
<evidence type="ECO:0000256" key="4">
    <source>
        <dbReference type="ARBA" id="ARBA00023163"/>
    </source>
</evidence>
<reference evidence="6 7" key="1">
    <citation type="submission" date="2020-02" db="EMBL/GenBank/DDBJ databases">
        <title>Whole-genome analyses of novel actinobacteria.</title>
        <authorList>
            <person name="Sahin N."/>
        </authorList>
    </citation>
    <scope>NUCLEOTIDE SEQUENCE [LARGE SCALE GENOMIC DNA]</scope>
    <source>
        <strain evidence="6 7">A7024</strain>
    </source>
</reference>
<evidence type="ECO:0000313" key="7">
    <source>
        <dbReference type="Proteomes" id="UP000481583"/>
    </source>
</evidence>
<evidence type="ECO:0000256" key="3">
    <source>
        <dbReference type="ARBA" id="ARBA00023125"/>
    </source>
</evidence>
<dbReference type="GO" id="GO:0003677">
    <property type="term" value="F:DNA binding"/>
    <property type="evidence" value="ECO:0007669"/>
    <property type="project" value="UniProtKB-KW"/>
</dbReference>
<sequence length="289" mass="31664">MTIELRHLRAFLAIAEEGNVTRAAARLHTGQPALSRTLRQLEDHLGTRLVDRSTHHLDLTAAGRTFRDKATVALAAVDDALNPATLTRWPLRLGHPWAAFGDLTIPLLRRWDEAHPDVPLELRRIDDRTAGLTRGEVDAALLRGEATAPGLQRELMLYEDRLAVLPAGNPLAARESVTLSDLADWPIATNIIAGTTGLDLWPAHHRPPSLIKVKNTDEWLTTIAAGRALGVTTVATPGLYSHPSVVFRPLTDAPQVPLYLVWRSGQEHPSLRDLVRLAHEVTKPSPSGT</sequence>
<dbReference type="Pfam" id="PF00126">
    <property type="entry name" value="HTH_1"/>
    <property type="match status" value="1"/>
</dbReference>
<dbReference type="SUPFAM" id="SSF46785">
    <property type="entry name" value="Winged helix' DNA-binding domain"/>
    <property type="match status" value="1"/>
</dbReference>
<dbReference type="PANTHER" id="PTHR30346">
    <property type="entry name" value="TRANSCRIPTIONAL DUAL REGULATOR HCAR-RELATED"/>
    <property type="match status" value="1"/>
</dbReference>
<dbReference type="EMBL" id="JAAKZV010000402">
    <property type="protein sequence ID" value="NGN70080.1"/>
    <property type="molecule type" value="Genomic_DNA"/>
</dbReference>
<dbReference type="SUPFAM" id="SSF53850">
    <property type="entry name" value="Periplasmic binding protein-like II"/>
    <property type="match status" value="1"/>
</dbReference>
<evidence type="ECO:0000256" key="2">
    <source>
        <dbReference type="ARBA" id="ARBA00023015"/>
    </source>
</evidence>
<feature type="domain" description="HTH lysR-type" evidence="5">
    <location>
        <begin position="3"/>
        <end position="60"/>
    </location>
</feature>
<dbReference type="InterPro" id="IPR000847">
    <property type="entry name" value="LysR_HTH_N"/>
</dbReference>
<dbReference type="PROSITE" id="PS50931">
    <property type="entry name" value="HTH_LYSR"/>
    <property type="match status" value="1"/>
</dbReference>
<dbReference type="CDD" id="cd08414">
    <property type="entry name" value="PBP2_LTTR_aromatics_like"/>
    <property type="match status" value="1"/>
</dbReference>
<dbReference type="PRINTS" id="PR00039">
    <property type="entry name" value="HTHLYSR"/>
</dbReference>
<keyword evidence="4" id="KW-0804">Transcription</keyword>
<evidence type="ECO:0000259" key="5">
    <source>
        <dbReference type="PROSITE" id="PS50931"/>
    </source>
</evidence>
<dbReference type="InterPro" id="IPR036390">
    <property type="entry name" value="WH_DNA-bd_sf"/>
</dbReference>
<dbReference type="AlphaFoldDB" id="A0A6G4UE84"/>
<gene>
    <name evidence="6" type="ORF">G5C51_40105</name>
</gene>
<dbReference type="InterPro" id="IPR005119">
    <property type="entry name" value="LysR_subst-bd"/>
</dbReference>
<keyword evidence="2" id="KW-0805">Transcription regulation</keyword>
<dbReference type="InterPro" id="IPR036388">
    <property type="entry name" value="WH-like_DNA-bd_sf"/>
</dbReference>
<accession>A0A6G4UE84</accession>
<dbReference type="PANTHER" id="PTHR30346:SF0">
    <property type="entry name" value="HCA OPERON TRANSCRIPTIONAL ACTIVATOR HCAR"/>
    <property type="match status" value="1"/>
</dbReference>
<evidence type="ECO:0000256" key="1">
    <source>
        <dbReference type="ARBA" id="ARBA00009437"/>
    </source>
</evidence>
<dbReference type="GO" id="GO:0032993">
    <property type="term" value="C:protein-DNA complex"/>
    <property type="evidence" value="ECO:0007669"/>
    <property type="project" value="TreeGrafter"/>
</dbReference>
<name>A0A6G4UE84_9ACTN</name>
<dbReference type="Pfam" id="PF03466">
    <property type="entry name" value="LysR_substrate"/>
    <property type="match status" value="1"/>
</dbReference>
<comment type="caution">
    <text evidence="6">The sequence shown here is derived from an EMBL/GenBank/DDBJ whole genome shotgun (WGS) entry which is preliminary data.</text>
</comment>
<keyword evidence="7" id="KW-1185">Reference proteome</keyword>
<proteinExistence type="inferred from homology"/>
<comment type="similarity">
    <text evidence="1">Belongs to the LysR transcriptional regulatory family.</text>
</comment>